<name>J7LH05_NOCAA</name>
<protein>
    <submittedName>
        <fullName evidence="2">Uncharacterized protein</fullName>
    </submittedName>
</protein>
<reference evidence="3" key="2">
    <citation type="submission" date="2012-08" db="EMBL/GenBank/DDBJ databases">
        <title>Whole-genome sequence of Nocardiopsis alba strain ATCC BAA-2165 associated with honeybees.</title>
        <authorList>
            <person name="Qiao J."/>
            <person name="Chen L."/>
            <person name="Li Y."/>
            <person name="Wang J."/>
            <person name="Zhang W."/>
            <person name="Chen S."/>
        </authorList>
    </citation>
    <scope>NUCLEOTIDE SEQUENCE [LARGE SCALE GENOMIC DNA]</scope>
    <source>
        <strain evidence="3">ATCC BAA-2165 / BE74</strain>
    </source>
</reference>
<sequence length="44" mass="4614">MRHRVGARAPGVEPGPGEPSEEGSHTVHSPKSDGTRVPPMTEVP</sequence>
<proteinExistence type="predicted"/>
<feature type="region of interest" description="Disordered" evidence="1">
    <location>
        <begin position="1"/>
        <end position="44"/>
    </location>
</feature>
<gene>
    <name evidence="2" type="ordered locus">B005_0779</name>
</gene>
<dbReference type="EMBL" id="CP003788">
    <property type="protein sequence ID" value="AFR10765.1"/>
    <property type="molecule type" value="Genomic_DNA"/>
</dbReference>
<reference evidence="2 3" key="1">
    <citation type="journal article" date="2012" name="J. Bacteriol.">
        <title>Whole-Genome Sequence of Nocardiopsis alba Strain ATCC BAA-2165, Associated with Honeybees.</title>
        <authorList>
            <person name="Qiao J."/>
            <person name="Chen L."/>
            <person name="Li Y."/>
            <person name="Wang J."/>
            <person name="Zhang W."/>
            <person name="Chen S."/>
        </authorList>
    </citation>
    <scope>NUCLEOTIDE SEQUENCE [LARGE SCALE GENOMIC DNA]</scope>
    <source>
        <strain evidence="3">ATCC BAA-2165 / BE74</strain>
    </source>
</reference>
<dbReference type="AlphaFoldDB" id="J7LH05"/>
<evidence type="ECO:0000313" key="3">
    <source>
        <dbReference type="Proteomes" id="UP000003779"/>
    </source>
</evidence>
<dbReference type="PATRIC" id="fig|1205910.3.peg.733"/>
<accession>J7LH05</accession>
<dbReference type="STRING" id="1205910.B005_0779"/>
<evidence type="ECO:0000313" key="2">
    <source>
        <dbReference type="EMBL" id="AFR10765.1"/>
    </source>
</evidence>
<evidence type="ECO:0000256" key="1">
    <source>
        <dbReference type="SAM" id="MobiDB-lite"/>
    </source>
</evidence>
<dbReference type="Proteomes" id="UP000003779">
    <property type="component" value="Chromosome"/>
</dbReference>
<dbReference type="KEGG" id="nal:B005_0779"/>
<dbReference type="HOGENOM" id="CLU_3219218_0_0_11"/>
<feature type="compositionally biased region" description="Basic and acidic residues" evidence="1">
    <location>
        <begin position="22"/>
        <end position="34"/>
    </location>
</feature>
<organism evidence="2 3">
    <name type="scientific">Nocardiopsis alba (strain ATCC BAA-2165 / BE74)</name>
    <dbReference type="NCBI Taxonomy" id="1205910"/>
    <lineage>
        <taxon>Bacteria</taxon>
        <taxon>Bacillati</taxon>
        <taxon>Actinomycetota</taxon>
        <taxon>Actinomycetes</taxon>
        <taxon>Streptosporangiales</taxon>
        <taxon>Nocardiopsidaceae</taxon>
        <taxon>Nocardiopsis</taxon>
    </lineage>
</organism>